<proteinExistence type="predicted"/>
<comment type="caution">
    <text evidence="1">The sequence shown here is derived from an EMBL/GenBank/DDBJ whole genome shotgun (WGS) entry which is preliminary data.</text>
</comment>
<accession>A0ABW2I624</accession>
<dbReference type="EMBL" id="JBHTBU010000001">
    <property type="protein sequence ID" value="MFC7286429.1"/>
    <property type="molecule type" value="Genomic_DNA"/>
</dbReference>
<keyword evidence="2" id="KW-1185">Reference proteome</keyword>
<sequence>MENMENMEWLLDLQDDSSNERWFDAAVQIKYEYQRILRENFDSDVASLQAYLHRVAQLGALPGWPRQYWTEESFDEQAFVELIDTYPLASEILTDSDGVYRENMVCFCSELLRAKLALKTGLREKAWWHLSRASFYDGQAQGYYLRVKPAEDKRRSGKKGGISKEKNKRQAVRNACMQHLKNDCPLGGWSSTSVAIAAVAPKVEKMIRKQREEVDVHELLYAWLNGDLEVQQAGGFKMPCA</sequence>
<evidence type="ECO:0000313" key="1">
    <source>
        <dbReference type="EMBL" id="MFC7286429.1"/>
    </source>
</evidence>
<gene>
    <name evidence="1" type="ORF">ACFQPC_00115</name>
</gene>
<protein>
    <submittedName>
        <fullName evidence="1">Uncharacterized protein</fullName>
    </submittedName>
</protein>
<evidence type="ECO:0000313" key="2">
    <source>
        <dbReference type="Proteomes" id="UP001596542"/>
    </source>
</evidence>
<reference evidence="2" key="1">
    <citation type="journal article" date="2019" name="Int. J. Syst. Evol. Microbiol.">
        <title>The Global Catalogue of Microorganisms (GCM) 10K type strain sequencing project: providing services to taxonomists for standard genome sequencing and annotation.</title>
        <authorList>
            <consortium name="The Broad Institute Genomics Platform"/>
            <consortium name="The Broad Institute Genome Sequencing Center for Infectious Disease"/>
            <person name="Wu L."/>
            <person name="Ma J."/>
        </authorList>
    </citation>
    <scope>NUCLEOTIDE SEQUENCE [LARGE SCALE GENOMIC DNA]</scope>
    <source>
        <strain evidence="2">KACC 12508</strain>
    </source>
</reference>
<dbReference type="RefSeq" id="WP_124573317.1">
    <property type="nucleotide sequence ID" value="NZ_JBHTBU010000001.1"/>
</dbReference>
<name>A0ABW2I624_9BURK</name>
<organism evidence="1 2">
    <name type="scientific">Herminiimonas glaciei</name>
    <dbReference type="NCBI Taxonomy" id="523788"/>
    <lineage>
        <taxon>Bacteria</taxon>
        <taxon>Pseudomonadati</taxon>
        <taxon>Pseudomonadota</taxon>
        <taxon>Betaproteobacteria</taxon>
        <taxon>Burkholderiales</taxon>
        <taxon>Oxalobacteraceae</taxon>
        <taxon>Herminiimonas</taxon>
    </lineage>
</organism>
<dbReference type="Proteomes" id="UP001596542">
    <property type="component" value="Unassembled WGS sequence"/>
</dbReference>